<dbReference type="InterPro" id="IPR027417">
    <property type="entry name" value="P-loop_NTPase"/>
</dbReference>
<dbReference type="Proteomes" id="UP000582016">
    <property type="component" value="Unassembled WGS sequence"/>
</dbReference>
<dbReference type="SMART" id="SM00382">
    <property type="entry name" value="AAA"/>
    <property type="match status" value="1"/>
</dbReference>
<evidence type="ECO:0000259" key="2">
    <source>
        <dbReference type="SMART" id="SM00382"/>
    </source>
</evidence>
<sequence>MSFITDMPRPCANSRSTPPPSPGASTISDSNSLEVEYAEMAFAARFITAAETLVENKLSNSNPDGTEKPETKGGQPHIGRGTILGYKHVEEAWDDKAFKYKIVEDHQSSVENLDQFVFVARQNRLADRRTQDKTTFIDVNSAALRDILREACRDFRGISLAGDTPSIEQKVVFHIRSFLRYRRDTIVAEQDAMSHSHLNLFVDYIETEFHSIDEELAGLAIKNEITFDLLWALFEPNEKVFTTCPGTDSPRCVLHNYCEEGEEIDGTKFMRLDTRFLGTDGKIFGEAINRIKIPHFPGARRIDFLPAYPLRYHHNYDEIFRELVENGHRFISLHGSHHLQYRGFAFFFDDEGEIVKRHVNGRIMVDAVGFREHNPGHQQPTVRNVNPIQETSGPSNWTGSFSSETVVLQDEDFLICGPTVLGLCLGSKKFLEFAVAHIGVIAWMPSSYDDVKIPDAQKKAIWALTHTYFSGDTENGLGDIVQGKGRGINSLLYGPPGVGKTLTAETIAETHKRPLYVVPAGQIGVDPVQVENILTNTFKIAGRWKAILLLDEADVFLSQRADNPQVNTLVSSFDTAMMSRIHLALEYQPLGTDSHRAVWKYFLQKATTERGAPNATALVDSVAHKELNGREIRNTVLVAQSMAVYEGTVVWQLGSWLSKAAMGEAPETCGGAPRRLPMGPPLSSDHVLVRTPWRTPSITSLSIKILAYLLHDIGITEENITSTRLSFEFQGDQAEAVCETVIRHQDFGTEGNITFLGQLIQLATIYDNMGDHPSVKDFGLIIHKKTREEINQAFPREGWLKCFAAMIRKEEQLKPWCHTTRIPNCADHVEGNLLMKPYE</sequence>
<dbReference type="EMBL" id="JAAOAQ010000124">
    <property type="protein sequence ID" value="KAF5565967.1"/>
    <property type="molecule type" value="Genomic_DNA"/>
</dbReference>
<evidence type="ECO:0000313" key="4">
    <source>
        <dbReference type="Proteomes" id="UP000582016"/>
    </source>
</evidence>
<dbReference type="Pfam" id="PF00004">
    <property type="entry name" value="AAA"/>
    <property type="match status" value="1"/>
</dbReference>
<feature type="region of interest" description="Disordered" evidence="1">
    <location>
        <begin position="1"/>
        <end position="30"/>
    </location>
</feature>
<proteinExistence type="predicted"/>
<comment type="caution">
    <text evidence="3">The sequence shown here is derived from an EMBL/GenBank/DDBJ whole genome shotgun (WGS) entry which is preliminary data.</text>
</comment>
<organism evidence="3 4">
    <name type="scientific">Fusarium phyllophilum</name>
    <dbReference type="NCBI Taxonomy" id="47803"/>
    <lineage>
        <taxon>Eukaryota</taxon>
        <taxon>Fungi</taxon>
        <taxon>Dikarya</taxon>
        <taxon>Ascomycota</taxon>
        <taxon>Pezizomycotina</taxon>
        <taxon>Sordariomycetes</taxon>
        <taxon>Hypocreomycetidae</taxon>
        <taxon>Hypocreales</taxon>
        <taxon>Nectriaceae</taxon>
        <taxon>Fusarium</taxon>
        <taxon>Fusarium fujikuroi species complex</taxon>
    </lineage>
</organism>
<dbReference type="InterPro" id="IPR054289">
    <property type="entry name" value="DUF7025"/>
</dbReference>
<dbReference type="GO" id="GO:0005524">
    <property type="term" value="F:ATP binding"/>
    <property type="evidence" value="ECO:0007669"/>
    <property type="project" value="InterPro"/>
</dbReference>
<reference evidence="3 4" key="1">
    <citation type="submission" date="2020-05" db="EMBL/GenBank/DDBJ databases">
        <title>Identification and distribution of gene clusters putatively required for synthesis of sphingolipid metabolism inhibitors in phylogenetically diverse species of the filamentous fungus Fusarium.</title>
        <authorList>
            <person name="Kim H.-S."/>
            <person name="Busman M."/>
            <person name="Brown D.W."/>
            <person name="Divon H."/>
            <person name="Uhlig S."/>
            <person name="Proctor R.H."/>
        </authorList>
    </citation>
    <scope>NUCLEOTIDE SEQUENCE [LARGE SCALE GENOMIC DNA]</scope>
    <source>
        <strain evidence="3 4">NRRL 13617</strain>
    </source>
</reference>
<dbReference type="SUPFAM" id="SSF52540">
    <property type="entry name" value="P-loop containing nucleoside triphosphate hydrolases"/>
    <property type="match status" value="1"/>
</dbReference>
<dbReference type="Gene3D" id="3.40.50.300">
    <property type="entry name" value="P-loop containing nucleotide triphosphate hydrolases"/>
    <property type="match status" value="1"/>
</dbReference>
<dbReference type="Pfam" id="PF22942">
    <property type="entry name" value="DUF7025"/>
    <property type="match status" value="1"/>
</dbReference>
<keyword evidence="4" id="KW-1185">Reference proteome</keyword>
<gene>
    <name evidence="3" type="ORF">FPHYL_4008</name>
</gene>
<dbReference type="GO" id="GO:0016887">
    <property type="term" value="F:ATP hydrolysis activity"/>
    <property type="evidence" value="ECO:0007669"/>
    <property type="project" value="InterPro"/>
</dbReference>
<dbReference type="PANTHER" id="PTHR46411:SF3">
    <property type="entry name" value="AAA+ ATPASE DOMAIN-CONTAINING PROTEIN"/>
    <property type="match status" value="1"/>
</dbReference>
<dbReference type="InterPro" id="IPR003593">
    <property type="entry name" value="AAA+_ATPase"/>
</dbReference>
<name>A0A8H5K444_9HYPO</name>
<dbReference type="InterPro" id="IPR003959">
    <property type="entry name" value="ATPase_AAA_core"/>
</dbReference>
<feature type="region of interest" description="Disordered" evidence="1">
    <location>
        <begin position="57"/>
        <end position="81"/>
    </location>
</feature>
<dbReference type="PANTHER" id="PTHR46411">
    <property type="entry name" value="FAMILY ATPASE, PUTATIVE-RELATED"/>
    <property type="match status" value="1"/>
</dbReference>
<protein>
    <submittedName>
        <fullName evidence="3">AAA family ATPase</fullName>
    </submittedName>
</protein>
<evidence type="ECO:0000256" key="1">
    <source>
        <dbReference type="SAM" id="MobiDB-lite"/>
    </source>
</evidence>
<dbReference type="NCBIfam" id="TIGR03401">
    <property type="entry name" value="cyanamide_fam"/>
    <property type="match status" value="1"/>
</dbReference>
<dbReference type="SUPFAM" id="SSF109604">
    <property type="entry name" value="HD-domain/PDEase-like"/>
    <property type="match status" value="1"/>
</dbReference>
<evidence type="ECO:0000313" key="3">
    <source>
        <dbReference type="EMBL" id="KAF5565967.1"/>
    </source>
</evidence>
<dbReference type="OrthoDB" id="10042665at2759"/>
<feature type="domain" description="AAA+ ATPase" evidence="2">
    <location>
        <begin position="486"/>
        <end position="643"/>
    </location>
</feature>
<dbReference type="AlphaFoldDB" id="A0A8H5K444"/>
<accession>A0A8H5K444</accession>
<dbReference type="InterPro" id="IPR017771">
    <property type="entry name" value="Cyanamide_hydratase_HD"/>
</dbReference>